<evidence type="ECO:0000256" key="1">
    <source>
        <dbReference type="ARBA" id="ARBA00009199"/>
    </source>
</evidence>
<dbReference type="PANTHER" id="PTHR11895:SF7">
    <property type="entry name" value="GLUTAMYL-TRNA(GLN) AMIDOTRANSFERASE SUBUNIT A, MITOCHONDRIAL"/>
    <property type="match status" value="1"/>
</dbReference>
<proteinExistence type="inferred from homology"/>
<name>A0A6J4JF01_9PROT</name>
<dbReference type="InterPro" id="IPR020556">
    <property type="entry name" value="Amidase_CS"/>
</dbReference>
<dbReference type="EC" id="6.3.5.6" evidence="3"/>
<dbReference type="InterPro" id="IPR036928">
    <property type="entry name" value="AS_sf"/>
</dbReference>
<dbReference type="EC" id="6.3.5.7" evidence="3"/>
<keyword evidence="3" id="KW-0436">Ligase</keyword>
<dbReference type="PANTHER" id="PTHR11895">
    <property type="entry name" value="TRANSAMIDASE"/>
    <property type="match status" value="1"/>
</dbReference>
<dbReference type="PROSITE" id="PS00571">
    <property type="entry name" value="AMIDASES"/>
    <property type="match status" value="1"/>
</dbReference>
<dbReference type="GO" id="GO:0050567">
    <property type="term" value="F:glutaminyl-tRNA synthase (glutamine-hydrolyzing) activity"/>
    <property type="evidence" value="ECO:0007669"/>
    <property type="project" value="UniProtKB-EC"/>
</dbReference>
<dbReference type="InterPro" id="IPR023631">
    <property type="entry name" value="Amidase_dom"/>
</dbReference>
<feature type="domain" description="Amidase" evidence="2">
    <location>
        <begin position="28"/>
        <end position="399"/>
    </location>
</feature>
<dbReference type="Gene3D" id="3.90.1300.10">
    <property type="entry name" value="Amidase signature (AS) domain"/>
    <property type="match status" value="1"/>
</dbReference>
<dbReference type="InterPro" id="IPR000120">
    <property type="entry name" value="Amidase"/>
</dbReference>
<dbReference type="Pfam" id="PF01425">
    <property type="entry name" value="Amidase"/>
    <property type="match status" value="2"/>
</dbReference>
<dbReference type="GO" id="GO:0050566">
    <property type="term" value="F:asparaginyl-tRNA synthase (glutamine-hydrolyzing) activity"/>
    <property type="evidence" value="ECO:0007669"/>
    <property type="project" value="UniProtKB-EC"/>
</dbReference>
<comment type="similarity">
    <text evidence="1">Belongs to the amidase family.</text>
</comment>
<dbReference type="GO" id="GO:0016740">
    <property type="term" value="F:transferase activity"/>
    <property type="evidence" value="ECO:0007669"/>
    <property type="project" value="UniProtKB-KW"/>
</dbReference>
<evidence type="ECO:0000313" key="3">
    <source>
        <dbReference type="EMBL" id="CAA9275491.1"/>
    </source>
</evidence>
<sequence>MNADADYPRLDATGLADLVRRREVAPAELVDMAASRLERAEPKLAAMMERALDRARDEASRPLNGPFAGVPFLLKDNMHVASGIPYHNGSRIWRGWAPPCDSEMVRRFRAAGLVVLGTTKVPELSLMPVTEPGSFGRAHNPWAPDRTAGGSSGGSAAHVAARTVPMAHGTDGGGSIRIPASCCGLFGLKPTRGRTPNGPFIGEGWHGFAVGHALTRSVRDSARLLDAIAGPDPGSPFALPAPARPFAEAAAAPPARRLRVAFSAAAPNGAAVHAECRRAVEDAAELCGELGHEVAEAAPPVPAGYFAWYLTVFLAAVAQEFAVAQETTGVKARRGEVEDATWLCRRLGHALSAAELSVALDRLHRATRSIAPFFETYDVLLTPTLARPPVKHGELRPKGLEAALQALAARLGLGGLLRRGPLLERAAERTFAFMPFTPVWNVTGQPAASLPLRWTAEGLPIGVQAVGRFGEEAVLLSLAGQLEQARPWAGRPPPGFG</sequence>
<feature type="domain" description="Amidase" evidence="2">
    <location>
        <begin position="432"/>
        <end position="476"/>
    </location>
</feature>
<dbReference type="EMBL" id="CADCTL010000247">
    <property type="protein sequence ID" value="CAA9275491.1"/>
    <property type="molecule type" value="Genomic_DNA"/>
</dbReference>
<keyword evidence="3" id="KW-0808">Transferase</keyword>
<evidence type="ECO:0000259" key="2">
    <source>
        <dbReference type="Pfam" id="PF01425"/>
    </source>
</evidence>
<dbReference type="SUPFAM" id="SSF75304">
    <property type="entry name" value="Amidase signature (AS) enzymes"/>
    <property type="match status" value="1"/>
</dbReference>
<dbReference type="AlphaFoldDB" id="A0A6J4JF01"/>
<organism evidence="3">
    <name type="scientific">uncultured Acetobacteraceae bacterium</name>
    <dbReference type="NCBI Taxonomy" id="169975"/>
    <lineage>
        <taxon>Bacteria</taxon>
        <taxon>Pseudomonadati</taxon>
        <taxon>Pseudomonadota</taxon>
        <taxon>Alphaproteobacteria</taxon>
        <taxon>Acetobacterales</taxon>
        <taxon>Acetobacteraceae</taxon>
        <taxon>environmental samples</taxon>
    </lineage>
</organism>
<protein>
    <submittedName>
        <fullName evidence="3">Aspartyl-tRNA(Asn) amidotransferase subunit A @ Glutamyl-tRNA(Gln) amidotransferase subunit A</fullName>
        <ecNumber evidence="3">6.3.5.6</ecNumber>
        <ecNumber evidence="3">6.3.5.7</ecNumber>
    </submittedName>
</protein>
<accession>A0A6J4JF01</accession>
<gene>
    <name evidence="3" type="ORF">AVDCRST_MAG04-3384</name>
</gene>
<reference evidence="3" key="1">
    <citation type="submission" date="2020-02" db="EMBL/GenBank/DDBJ databases">
        <authorList>
            <person name="Meier V. D."/>
        </authorList>
    </citation>
    <scope>NUCLEOTIDE SEQUENCE</scope>
    <source>
        <strain evidence="3">AVDCRST_MAG04</strain>
    </source>
</reference>